<feature type="region of interest" description="Disordered" evidence="1">
    <location>
        <begin position="1"/>
        <end position="25"/>
    </location>
</feature>
<proteinExistence type="predicted"/>
<protein>
    <submittedName>
        <fullName evidence="2">Uncharacterized protein</fullName>
    </submittedName>
</protein>
<dbReference type="Proteomes" id="UP000800036">
    <property type="component" value="Unassembled WGS sequence"/>
</dbReference>
<dbReference type="AlphaFoldDB" id="A0A6A5ULM9"/>
<organism evidence="2 3">
    <name type="scientific">Bimuria novae-zelandiae CBS 107.79</name>
    <dbReference type="NCBI Taxonomy" id="1447943"/>
    <lineage>
        <taxon>Eukaryota</taxon>
        <taxon>Fungi</taxon>
        <taxon>Dikarya</taxon>
        <taxon>Ascomycota</taxon>
        <taxon>Pezizomycotina</taxon>
        <taxon>Dothideomycetes</taxon>
        <taxon>Pleosporomycetidae</taxon>
        <taxon>Pleosporales</taxon>
        <taxon>Massarineae</taxon>
        <taxon>Didymosphaeriaceae</taxon>
        <taxon>Bimuria</taxon>
    </lineage>
</organism>
<feature type="region of interest" description="Disordered" evidence="1">
    <location>
        <begin position="139"/>
        <end position="203"/>
    </location>
</feature>
<name>A0A6A5ULM9_9PLEO</name>
<sequence length="295" mass="32658">MDFMATTEMLDRVSMDGGQNSPQKEQKLCSYGQLGPFPSQELLNTALSSDIATWSRCNCSETSELKYEEREQDTDDSGPDFSDYNIEDTGLEYPIHPSHGEDSDYEFDVLSSPLANVLVSGWSEPAFMEDPYLSHACEASTTDPLPSSNSNLKVLHKSHPSVPRCIKKVPSEPSSSSHDRRRRSTKTKLQHLRDRTSRSRSVSHYENAAARAAFLPAVSPLTLGPKRKHCAFVQEQDLKCLFEDRVGTPHLSEVQPGDDLNTQLNVDELSVGGEVAALDVGDAITDIPHEGLRFC</sequence>
<evidence type="ECO:0000313" key="2">
    <source>
        <dbReference type="EMBL" id="KAF1965618.1"/>
    </source>
</evidence>
<gene>
    <name evidence="2" type="ORF">BU23DRAFT_22452</name>
</gene>
<reference evidence="2" key="1">
    <citation type="journal article" date="2020" name="Stud. Mycol.">
        <title>101 Dothideomycetes genomes: a test case for predicting lifestyles and emergence of pathogens.</title>
        <authorList>
            <person name="Haridas S."/>
            <person name="Albert R."/>
            <person name="Binder M."/>
            <person name="Bloem J."/>
            <person name="Labutti K."/>
            <person name="Salamov A."/>
            <person name="Andreopoulos B."/>
            <person name="Baker S."/>
            <person name="Barry K."/>
            <person name="Bills G."/>
            <person name="Bluhm B."/>
            <person name="Cannon C."/>
            <person name="Castanera R."/>
            <person name="Culley D."/>
            <person name="Daum C."/>
            <person name="Ezra D."/>
            <person name="Gonzalez J."/>
            <person name="Henrissat B."/>
            <person name="Kuo A."/>
            <person name="Liang C."/>
            <person name="Lipzen A."/>
            <person name="Lutzoni F."/>
            <person name="Magnuson J."/>
            <person name="Mondo S."/>
            <person name="Nolan M."/>
            <person name="Ohm R."/>
            <person name="Pangilinan J."/>
            <person name="Park H.-J."/>
            <person name="Ramirez L."/>
            <person name="Alfaro M."/>
            <person name="Sun H."/>
            <person name="Tritt A."/>
            <person name="Yoshinaga Y."/>
            <person name="Zwiers L.-H."/>
            <person name="Turgeon B."/>
            <person name="Goodwin S."/>
            <person name="Spatafora J."/>
            <person name="Crous P."/>
            <person name="Grigoriev I."/>
        </authorList>
    </citation>
    <scope>NUCLEOTIDE SEQUENCE</scope>
    <source>
        <strain evidence="2">CBS 107.79</strain>
    </source>
</reference>
<feature type="compositionally biased region" description="Basic residues" evidence="1">
    <location>
        <begin position="179"/>
        <end position="190"/>
    </location>
</feature>
<evidence type="ECO:0000256" key="1">
    <source>
        <dbReference type="SAM" id="MobiDB-lite"/>
    </source>
</evidence>
<evidence type="ECO:0000313" key="3">
    <source>
        <dbReference type="Proteomes" id="UP000800036"/>
    </source>
</evidence>
<dbReference type="OrthoDB" id="3918328at2759"/>
<accession>A0A6A5ULM9</accession>
<keyword evidence="3" id="KW-1185">Reference proteome</keyword>
<dbReference type="EMBL" id="ML976759">
    <property type="protein sequence ID" value="KAF1965618.1"/>
    <property type="molecule type" value="Genomic_DNA"/>
</dbReference>
<feature type="compositionally biased region" description="Polar residues" evidence="1">
    <location>
        <begin position="139"/>
        <end position="152"/>
    </location>
</feature>
<feature type="region of interest" description="Disordered" evidence="1">
    <location>
        <begin position="63"/>
        <end position="100"/>
    </location>
</feature>